<dbReference type="CDD" id="cd03809">
    <property type="entry name" value="GT4_MtfB-like"/>
    <property type="match status" value="1"/>
</dbReference>
<reference evidence="4 5" key="1">
    <citation type="submission" date="2016-10" db="EMBL/GenBank/DDBJ databases">
        <authorList>
            <person name="de Groot N.N."/>
        </authorList>
    </citation>
    <scope>NUCLEOTIDE SEQUENCE [LARGE SCALE GENOMIC DNA]</scope>
    <source>
        <strain evidence="4 5">GAS232</strain>
    </source>
</reference>
<dbReference type="SUPFAM" id="SSF53756">
    <property type="entry name" value="UDP-Glycosyltransferase/glycogen phosphorylase"/>
    <property type="match status" value="1"/>
</dbReference>
<protein>
    <submittedName>
        <fullName evidence="4">Glycosyltransferase involved in cell wall bisynthesis</fullName>
    </submittedName>
</protein>
<dbReference type="AlphaFoldDB" id="A0A1G7KJZ2"/>
<dbReference type="InterPro" id="IPR001296">
    <property type="entry name" value="Glyco_trans_1"/>
</dbReference>
<evidence type="ECO:0000259" key="2">
    <source>
        <dbReference type="Pfam" id="PF00534"/>
    </source>
</evidence>
<evidence type="ECO:0000259" key="3">
    <source>
        <dbReference type="Pfam" id="PF13439"/>
    </source>
</evidence>
<keyword evidence="5" id="KW-1185">Reference proteome</keyword>
<dbReference type="Pfam" id="PF13439">
    <property type="entry name" value="Glyco_transf_4"/>
    <property type="match status" value="1"/>
</dbReference>
<dbReference type="Pfam" id="PF00534">
    <property type="entry name" value="Glycos_transf_1"/>
    <property type="match status" value="1"/>
</dbReference>
<dbReference type="RefSeq" id="WP_083345184.1">
    <property type="nucleotide sequence ID" value="NZ_LT629690.1"/>
</dbReference>
<dbReference type="Proteomes" id="UP000182427">
    <property type="component" value="Chromosome I"/>
</dbReference>
<feature type="domain" description="Glycosyl transferase family 1" evidence="2">
    <location>
        <begin position="190"/>
        <end position="314"/>
    </location>
</feature>
<dbReference type="InterPro" id="IPR028098">
    <property type="entry name" value="Glyco_trans_4-like_N"/>
</dbReference>
<dbReference type="PANTHER" id="PTHR46401:SF2">
    <property type="entry name" value="GLYCOSYLTRANSFERASE WBBK-RELATED"/>
    <property type="match status" value="1"/>
</dbReference>
<dbReference type="PANTHER" id="PTHR46401">
    <property type="entry name" value="GLYCOSYLTRANSFERASE WBBK-RELATED"/>
    <property type="match status" value="1"/>
</dbReference>
<dbReference type="GO" id="GO:0016757">
    <property type="term" value="F:glycosyltransferase activity"/>
    <property type="evidence" value="ECO:0007669"/>
    <property type="project" value="InterPro"/>
</dbReference>
<evidence type="ECO:0000256" key="1">
    <source>
        <dbReference type="ARBA" id="ARBA00022679"/>
    </source>
</evidence>
<gene>
    <name evidence="4" type="ORF">SAMN05444167_2212</name>
</gene>
<dbReference type="Gene3D" id="3.40.50.2000">
    <property type="entry name" value="Glycogen Phosphorylase B"/>
    <property type="match status" value="2"/>
</dbReference>
<evidence type="ECO:0000313" key="4">
    <source>
        <dbReference type="EMBL" id="SDF37456.1"/>
    </source>
</evidence>
<feature type="domain" description="Glycosyltransferase subfamily 4-like N-terminal" evidence="3">
    <location>
        <begin position="15"/>
        <end position="178"/>
    </location>
</feature>
<dbReference type="GO" id="GO:0009103">
    <property type="term" value="P:lipopolysaccharide biosynthetic process"/>
    <property type="evidence" value="ECO:0007669"/>
    <property type="project" value="TreeGrafter"/>
</dbReference>
<accession>A0A1G7KJZ2</accession>
<proteinExistence type="predicted"/>
<dbReference type="EMBL" id="LT629690">
    <property type="protein sequence ID" value="SDF37456.1"/>
    <property type="molecule type" value="Genomic_DNA"/>
</dbReference>
<dbReference type="OrthoDB" id="9802525at2"/>
<sequence length="389" mass="43183">MRVVVPVVSSANTMSGVTRHAINMVRALLLTERVDHVHVVAGQWQKYVAEALGDVPGLSLEMLKIHSDIVSRNLWYAVGLPRVVRQENADLVHYSFPSPLWRSAMDAPAVVTLHDLYPHDLPENFGPIKAPFNRIVLRQCLWAADAIACVSHSTLARLERIDPMLSLRSAHVIPNCVEVPDAEVKPLEGLSDPFVLCVAQHRRNKNLLVLLRSFVHLRAMASVDQNLRLLIVGMDGPETNAIKSFIEQHHLQEKVLLKSGLSEGELRWCYRECLALVAPSVVEGFGLPVAEALLEGCRVVCSDIPSFREVGKHHCRYVRLNDCADVGFANAIVEECVRPKPLAVMSPQYSLETIACQYEELYRSLVVRNSSSVPVGCSTAKHVKGHVEV</sequence>
<name>A0A1G7KJZ2_9BACT</name>
<keyword evidence="1 4" id="KW-0808">Transferase</keyword>
<evidence type="ECO:0000313" key="5">
    <source>
        <dbReference type="Proteomes" id="UP000182427"/>
    </source>
</evidence>
<organism evidence="4 5">
    <name type="scientific">Terriglobus roseus</name>
    <dbReference type="NCBI Taxonomy" id="392734"/>
    <lineage>
        <taxon>Bacteria</taxon>
        <taxon>Pseudomonadati</taxon>
        <taxon>Acidobacteriota</taxon>
        <taxon>Terriglobia</taxon>
        <taxon>Terriglobales</taxon>
        <taxon>Acidobacteriaceae</taxon>
        <taxon>Terriglobus</taxon>
    </lineage>
</organism>